<evidence type="ECO:0000313" key="2">
    <source>
        <dbReference type="EMBL" id="KAK2651958.1"/>
    </source>
</evidence>
<proteinExistence type="predicted"/>
<accession>A0AAE0CIN5</accession>
<evidence type="ECO:0000259" key="1">
    <source>
        <dbReference type="Pfam" id="PF13968"/>
    </source>
</evidence>
<dbReference type="InterPro" id="IPR025315">
    <property type="entry name" value="DUF4220"/>
</dbReference>
<dbReference type="PANTHER" id="PTHR31325">
    <property type="entry name" value="OS01G0798800 PROTEIN-RELATED"/>
    <property type="match status" value="1"/>
</dbReference>
<organism evidence="2 3">
    <name type="scientific">Dipteronia dyeriana</name>
    <dbReference type="NCBI Taxonomy" id="168575"/>
    <lineage>
        <taxon>Eukaryota</taxon>
        <taxon>Viridiplantae</taxon>
        <taxon>Streptophyta</taxon>
        <taxon>Embryophyta</taxon>
        <taxon>Tracheophyta</taxon>
        <taxon>Spermatophyta</taxon>
        <taxon>Magnoliopsida</taxon>
        <taxon>eudicotyledons</taxon>
        <taxon>Gunneridae</taxon>
        <taxon>Pentapetalae</taxon>
        <taxon>rosids</taxon>
        <taxon>malvids</taxon>
        <taxon>Sapindales</taxon>
        <taxon>Sapindaceae</taxon>
        <taxon>Hippocastanoideae</taxon>
        <taxon>Acereae</taxon>
        <taxon>Dipteronia</taxon>
    </lineage>
</organism>
<dbReference type="Proteomes" id="UP001280121">
    <property type="component" value="Unassembled WGS sequence"/>
</dbReference>
<keyword evidence="3" id="KW-1185">Reference proteome</keyword>
<dbReference type="AlphaFoldDB" id="A0AAE0CIN5"/>
<evidence type="ECO:0000313" key="3">
    <source>
        <dbReference type="Proteomes" id="UP001280121"/>
    </source>
</evidence>
<sequence>MLAYAASRTNSFENAHPMSTFLRIVVWSVYLTADWVASVALGNLAASMQSADSDLQEFWAPFLLLHLGGPDTITAYSLEDKELSSSAKQFKNSLLSNLDPGPNFVHMEKIEERQEQLRQERREEQRQSLDLQKFVDDVMFTVLSLRFVPDWQLR</sequence>
<reference evidence="2" key="1">
    <citation type="journal article" date="2023" name="Plant J.">
        <title>Genome sequences and population genomics provide insights into the demographic history, inbreeding, and mutation load of two 'living fossil' tree species of Dipteronia.</title>
        <authorList>
            <person name="Feng Y."/>
            <person name="Comes H.P."/>
            <person name="Chen J."/>
            <person name="Zhu S."/>
            <person name="Lu R."/>
            <person name="Zhang X."/>
            <person name="Li P."/>
            <person name="Qiu J."/>
            <person name="Olsen K.M."/>
            <person name="Qiu Y."/>
        </authorList>
    </citation>
    <scope>NUCLEOTIDE SEQUENCE</scope>
    <source>
        <strain evidence="2">KIB01</strain>
    </source>
</reference>
<dbReference type="EMBL" id="JANJYI010000004">
    <property type="protein sequence ID" value="KAK2651958.1"/>
    <property type="molecule type" value="Genomic_DNA"/>
</dbReference>
<dbReference type="Pfam" id="PF13968">
    <property type="entry name" value="DUF4220"/>
    <property type="match status" value="1"/>
</dbReference>
<feature type="domain" description="DUF4220" evidence="1">
    <location>
        <begin position="27"/>
        <end position="85"/>
    </location>
</feature>
<name>A0AAE0CIN5_9ROSI</name>
<protein>
    <recommendedName>
        <fullName evidence="1">DUF4220 domain-containing protein</fullName>
    </recommendedName>
</protein>
<gene>
    <name evidence="2" type="ORF">Ddye_011814</name>
</gene>
<comment type="caution">
    <text evidence="2">The sequence shown here is derived from an EMBL/GenBank/DDBJ whole genome shotgun (WGS) entry which is preliminary data.</text>
</comment>